<dbReference type="InterPro" id="IPR013560">
    <property type="entry name" value="DUF1722"/>
</dbReference>
<feature type="domain" description="DUF1722" evidence="1">
    <location>
        <begin position="17"/>
        <end position="125"/>
    </location>
</feature>
<gene>
    <name evidence="2" type="ORF">JHL18_20355</name>
</gene>
<accession>A0ABS1EUG6</accession>
<evidence type="ECO:0000313" key="3">
    <source>
        <dbReference type="Proteomes" id="UP000596739"/>
    </source>
</evidence>
<keyword evidence="3" id="KW-1185">Reference proteome</keyword>
<dbReference type="Pfam" id="PF08349">
    <property type="entry name" value="DUF1722"/>
    <property type="match status" value="1"/>
</dbReference>
<dbReference type="RefSeq" id="WP_200272671.1">
    <property type="nucleotide sequence ID" value="NZ_JAENHN010000053.1"/>
</dbReference>
<sequence length="134" mass="16281">MRNNNIREAQQLWAKYKYCIMERSYYEYKKISKYFSEDNVKLDEIRQILGSALLMDLSKGQVINTLQHVWGYFKKIADEQEKISFFSSLKMYENDECTLQEVKVLLYELASKYNIKYLLDSFYFKTSQEYDLYE</sequence>
<dbReference type="EMBL" id="JAENHN010000053">
    <property type="protein sequence ID" value="MBK1812980.1"/>
    <property type="molecule type" value="Genomic_DNA"/>
</dbReference>
<comment type="caution">
    <text evidence="2">The sequence shown here is derived from an EMBL/GenBank/DDBJ whole genome shotgun (WGS) entry which is preliminary data.</text>
</comment>
<name>A0ABS1EUG6_9CLOT</name>
<organism evidence="2 3">
    <name type="scientific">Clostridium yunnanense</name>
    <dbReference type="NCBI Taxonomy" id="2800325"/>
    <lineage>
        <taxon>Bacteria</taxon>
        <taxon>Bacillati</taxon>
        <taxon>Bacillota</taxon>
        <taxon>Clostridia</taxon>
        <taxon>Eubacteriales</taxon>
        <taxon>Clostridiaceae</taxon>
        <taxon>Clostridium</taxon>
    </lineage>
</organism>
<dbReference type="Proteomes" id="UP000596739">
    <property type="component" value="Unassembled WGS sequence"/>
</dbReference>
<proteinExistence type="predicted"/>
<evidence type="ECO:0000259" key="1">
    <source>
        <dbReference type="Pfam" id="PF08349"/>
    </source>
</evidence>
<reference evidence="3" key="1">
    <citation type="submission" date="2021-01" db="EMBL/GenBank/DDBJ databases">
        <title>Genome public.</title>
        <authorList>
            <person name="Liu C."/>
            <person name="Sun Q."/>
        </authorList>
    </citation>
    <scope>NUCLEOTIDE SEQUENCE [LARGE SCALE GENOMIC DNA]</scope>
    <source>
        <strain evidence="3">YIM B02505</strain>
    </source>
</reference>
<evidence type="ECO:0000313" key="2">
    <source>
        <dbReference type="EMBL" id="MBK1812980.1"/>
    </source>
</evidence>
<protein>
    <submittedName>
        <fullName evidence="2">YbgA family protein</fullName>
    </submittedName>
</protein>